<gene>
    <name evidence="6" type="ORF">JOF44_002095</name>
</gene>
<evidence type="ECO:0000256" key="4">
    <source>
        <dbReference type="SAM" id="SignalP"/>
    </source>
</evidence>
<dbReference type="RefSeq" id="WP_342591754.1">
    <property type="nucleotide sequence ID" value="NZ_BAAAJV010000018.1"/>
</dbReference>
<comment type="caution">
    <text evidence="6">The sequence shown here is derived from an EMBL/GenBank/DDBJ whole genome shotgun (WGS) entry which is preliminary data.</text>
</comment>
<dbReference type="Gene3D" id="2.120.10.30">
    <property type="entry name" value="TolB, C-terminal domain"/>
    <property type="match status" value="1"/>
</dbReference>
<dbReference type="GO" id="GO:0016787">
    <property type="term" value="F:hydrolase activity"/>
    <property type="evidence" value="ECO:0007669"/>
    <property type="project" value="UniProtKB-KW"/>
</dbReference>
<feature type="domain" description="SMP-30/Gluconolactonase/LRE-like region" evidence="5">
    <location>
        <begin position="64"/>
        <end position="317"/>
    </location>
</feature>
<dbReference type="InterPro" id="IPR051262">
    <property type="entry name" value="SMP-30/CGR1_Lactonase"/>
</dbReference>
<evidence type="ECO:0000313" key="7">
    <source>
        <dbReference type="Proteomes" id="UP000698222"/>
    </source>
</evidence>
<dbReference type="PANTHER" id="PTHR47572">
    <property type="entry name" value="LIPOPROTEIN-RELATED"/>
    <property type="match status" value="1"/>
</dbReference>
<dbReference type="SUPFAM" id="SSF63829">
    <property type="entry name" value="Calcium-dependent phosphotriesterase"/>
    <property type="match status" value="1"/>
</dbReference>
<feature type="chain" id="PRO_5046071572" evidence="4">
    <location>
        <begin position="20"/>
        <end position="342"/>
    </location>
</feature>
<evidence type="ECO:0000256" key="2">
    <source>
        <dbReference type="ARBA" id="ARBA00022801"/>
    </source>
</evidence>
<feature type="signal peptide" evidence="4">
    <location>
        <begin position="1"/>
        <end position="19"/>
    </location>
</feature>
<dbReference type="EC" id="3.1.1.-" evidence="6"/>
<feature type="region of interest" description="Disordered" evidence="3">
    <location>
        <begin position="21"/>
        <end position="40"/>
    </location>
</feature>
<evidence type="ECO:0000313" key="6">
    <source>
        <dbReference type="EMBL" id="MBP2409192.1"/>
    </source>
</evidence>
<protein>
    <submittedName>
        <fullName evidence="6">Lactonase</fullName>
        <ecNumber evidence="6">3.1.1.-</ecNumber>
    </submittedName>
</protein>
<organism evidence="6 7">
    <name type="scientific">Brachybacterium fresconis</name>
    <dbReference type="NCBI Taxonomy" id="173363"/>
    <lineage>
        <taxon>Bacteria</taxon>
        <taxon>Bacillati</taxon>
        <taxon>Actinomycetota</taxon>
        <taxon>Actinomycetes</taxon>
        <taxon>Micrococcales</taxon>
        <taxon>Dermabacteraceae</taxon>
        <taxon>Brachybacterium</taxon>
    </lineage>
</organism>
<proteinExistence type="inferred from homology"/>
<dbReference type="InterPro" id="IPR013658">
    <property type="entry name" value="SGL"/>
</dbReference>
<keyword evidence="2 6" id="KW-0378">Hydrolase</keyword>
<evidence type="ECO:0000259" key="5">
    <source>
        <dbReference type="Pfam" id="PF08450"/>
    </source>
</evidence>
<dbReference type="Proteomes" id="UP000698222">
    <property type="component" value="Unassembled WGS sequence"/>
</dbReference>
<keyword evidence="7" id="KW-1185">Reference proteome</keyword>
<dbReference type="PANTHER" id="PTHR47572:SF4">
    <property type="entry name" value="LACTONASE DRP35"/>
    <property type="match status" value="1"/>
</dbReference>
<evidence type="ECO:0000256" key="1">
    <source>
        <dbReference type="ARBA" id="ARBA00008853"/>
    </source>
</evidence>
<keyword evidence="4" id="KW-0732">Signal</keyword>
<name>A0ABS4YK68_9MICO</name>
<comment type="similarity">
    <text evidence="1">Belongs to the SMP-30/CGR1 family.</text>
</comment>
<dbReference type="EMBL" id="JAGIOC010000001">
    <property type="protein sequence ID" value="MBP2409192.1"/>
    <property type="molecule type" value="Genomic_DNA"/>
</dbReference>
<dbReference type="Pfam" id="PF08450">
    <property type="entry name" value="SGL"/>
    <property type="match status" value="1"/>
</dbReference>
<sequence>MPRRSVAALAVAVAALPLAGCMDPGEPAAPDPDAPSDDEPSRLTAQRLLQVTEPHEATGRTLLEGPTFDEDGRLHLVDVTAPAGAPKVMRIDLDSSEVTTVFTDETGVYTSAQWGPTDGRLHLTDYAGGRIVSITPEGEDSQTVFEGDVEGRTMHPDDLAFDEEGTMFVSDSARTAYPGGEPTGRVVRIDAASGEATVLAESQPNPNGISYDPETSALWVSQLDANRIDRLLLTEDGTRVATGHTAIHVDGGPAQTDSNALDAQGNLYQGVHGIPRILVYGPKGRLRATVEIPEGDEGLESATNIAIRPGTTDAYVTVSGPAGGYVYRFDALAEGTRASNGG</sequence>
<accession>A0ABS4YK68</accession>
<dbReference type="InterPro" id="IPR011042">
    <property type="entry name" value="6-blade_b-propeller_TolB-like"/>
</dbReference>
<reference evidence="6 7" key="1">
    <citation type="submission" date="2021-03" db="EMBL/GenBank/DDBJ databases">
        <title>Sequencing the genomes of 1000 actinobacteria strains.</title>
        <authorList>
            <person name="Klenk H.-P."/>
        </authorList>
    </citation>
    <scope>NUCLEOTIDE SEQUENCE [LARGE SCALE GENOMIC DNA]</scope>
    <source>
        <strain evidence="6 7">DSM 14564</strain>
    </source>
</reference>
<evidence type="ECO:0000256" key="3">
    <source>
        <dbReference type="SAM" id="MobiDB-lite"/>
    </source>
</evidence>